<gene>
    <name evidence="9" type="ORF">BOH78_2326</name>
</gene>
<keyword evidence="8" id="KW-0539">Nucleus</keyword>
<evidence type="ECO:0000256" key="6">
    <source>
        <dbReference type="ARBA" id="ARBA00023010"/>
    </source>
</evidence>
<comment type="subcellular location">
    <subcellularLocation>
        <location evidence="2">Nucleus membrane</location>
        <topology evidence="2">Peripheral membrane protein</topology>
        <orientation evidence="2">Nucleoplasmic side</orientation>
    </subcellularLocation>
    <subcellularLocation>
        <location evidence="1">Nucleus</location>
        <location evidence="1">Nuclear pore complex</location>
    </subcellularLocation>
</comment>
<dbReference type="Proteomes" id="UP000189274">
    <property type="component" value="Unassembled WGS sequence"/>
</dbReference>
<dbReference type="InterPro" id="IPR024882">
    <property type="entry name" value="NUP58/p45/49"/>
</dbReference>
<dbReference type="PANTHER" id="PTHR13437:SF2">
    <property type="entry name" value="NUCLEOPORIN P58_P45"/>
    <property type="match status" value="1"/>
</dbReference>
<organism evidence="9 10">
    <name type="scientific">Pichia kudriavzevii</name>
    <name type="common">Yeast</name>
    <name type="synonym">Issatchenkia orientalis</name>
    <dbReference type="NCBI Taxonomy" id="4909"/>
    <lineage>
        <taxon>Eukaryota</taxon>
        <taxon>Fungi</taxon>
        <taxon>Dikarya</taxon>
        <taxon>Ascomycota</taxon>
        <taxon>Saccharomycotina</taxon>
        <taxon>Pichiomycetes</taxon>
        <taxon>Pichiales</taxon>
        <taxon>Pichiaceae</taxon>
        <taxon>Pichia</taxon>
    </lineage>
</organism>
<keyword evidence="5" id="KW-0653">Protein transport</keyword>
<evidence type="ECO:0000313" key="10">
    <source>
        <dbReference type="Proteomes" id="UP000189274"/>
    </source>
</evidence>
<name>A0A1V2LP28_PICKU</name>
<sequence length="343" mass="35361">MFAGGTGFSFGGNSSVNNNALSGGLFGAKPSGTAATGSTNFSFGNNNAGTNTNTSISGGNFGFGNPSTSAATGGNVASGGLFGNKPSNSSAPASGGLFGGANSNSATTNSATGSLFGGTSNTSNTNGGSLFGAKPSAPTGSTGVSLFGNNNASSSFGFGSKPTVTNGTFGANGGTSLFGQQQQQNMSLQQPQAPQITAMTKVSDLPPALQEELKQLDAHIQTQVAIAEYLKDQEADHQELIVSVPRDISYLEKNYASTSQALTSDLKFVETFKSKTLESFNDWEVENCISDLENSNSNNNQKAGLQMIVQTLQEEFKLYVELANEFAEIHHNISKLGDANQKF</sequence>
<dbReference type="InterPro" id="IPR025574">
    <property type="entry name" value="Nucleoporin_FG_rpt"/>
</dbReference>
<accession>A0A1V2LP28</accession>
<evidence type="ECO:0000256" key="7">
    <source>
        <dbReference type="ARBA" id="ARBA00023132"/>
    </source>
</evidence>
<dbReference type="GO" id="GO:0031965">
    <property type="term" value="C:nuclear membrane"/>
    <property type="evidence" value="ECO:0007669"/>
    <property type="project" value="UniProtKB-SubCell"/>
</dbReference>
<dbReference type="PANTHER" id="PTHR13437">
    <property type="entry name" value="NUCLEOPORIN P58/P45 NUCLEOPORIN-LIKE PROTEIN 1"/>
    <property type="match status" value="1"/>
</dbReference>
<dbReference type="VEuPathDB" id="FungiDB:C5L36_0D03330"/>
<evidence type="ECO:0000256" key="1">
    <source>
        <dbReference type="ARBA" id="ARBA00004567"/>
    </source>
</evidence>
<keyword evidence="7" id="KW-0906">Nuclear pore complex</keyword>
<dbReference type="GO" id="GO:0051028">
    <property type="term" value="P:mRNA transport"/>
    <property type="evidence" value="ECO:0007669"/>
    <property type="project" value="UniProtKB-KW"/>
</dbReference>
<dbReference type="GO" id="GO:0044613">
    <property type="term" value="C:nuclear pore central transport channel"/>
    <property type="evidence" value="ECO:0007669"/>
    <property type="project" value="UniProtKB-ARBA"/>
</dbReference>
<evidence type="ECO:0000256" key="8">
    <source>
        <dbReference type="ARBA" id="ARBA00023242"/>
    </source>
</evidence>
<proteinExistence type="predicted"/>
<dbReference type="Pfam" id="PF13634">
    <property type="entry name" value="Nucleoporin_FG"/>
    <property type="match status" value="2"/>
</dbReference>
<evidence type="ECO:0000256" key="2">
    <source>
        <dbReference type="ARBA" id="ARBA00004620"/>
    </source>
</evidence>
<dbReference type="EMBL" id="MQVM01000009">
    <property type="protein sequence ID" value="ONH74665.1"/>
    <property type="molecule type" value="Genomic_DNA"/>
</dbReference>
<protein>
    <submittedName>
        <fullName evidence="9">Nucleoporin nup45</fullName>
    </submittedName>
</protein>
<dbReference type="AlphaFoldDB" id="A0A1V2LP28"/>
<reference evidence="10" key="1">
    <citation type="journal article" date="2017" name="Genome Announc.">
        <title>Genome sequences of Cyberlindnera fabianii 65, Pichia kudriavzevii 129, and Saccharomyces cerevisiae 131 isolated from fermented masau fruits in Zimbabwe.</title>
        <authorList>
            <person name="van Rijswijck I.M.H."/>
            <person name="Derks M.F.L."/>
            <person name="Abee T."/>
            <person name="de Ridder D."/>
            <person name="Smid E.J."/>
        </authorList>
    </citation>
    <scope>NUCLEOTIDE SEQUENCE [LARGE SCALE GENOMIC DNA]</scope>
    <source>
        <strain evidence="10">129</strain>
    </source>
</reference>
<evidence type="ECO:0000256" key="4">
    <source>
        <dbReference type="ARBA" id="ARBA00022816"/>
    </source>
</evidence>
<comment type="caution">
    <text evidence="9">The sequence shown here is derived from an EMBL/GenBank/DDBJ whole genome shotgun (WGS) entry which is preliminary data.</text>
</comment>
<dbReference type="GO" id="GO:0017056">
    <property type="term" value="F:structural constituent of nuclear pore"/>
    <property type="evidence" value="ECO:0007669"/>
    <property type="project" value="InterPro"/>
</dbReference>
<dbReference type="GO" id="GO:0008139">
    <property type="term" value="F:nuclear localization sequence binding"/>
    <property type="evidence" value="ECO:0007669"/>
    <property type="project" value="InterPro"/>
</dbReference>
<evidence type="ECO:0000256" key="5">
    <source>
        <dbReference type="ARBA" id="ARBA00022927"/>
    </source>
</evidence>
<keyword evidence="4" id="KW-0509">mRNA transport</keyword>
<evidence type="ECO:0000313" key="9">
    <source>
        <dbReference type="EMBL" id="ONH74665.1"/>
    </source>
</evidence>
<dbReference type="GO" id="GO:0006606">
    <property type="term" value="P:protein import into nucleus"/>
    <property type="evidence" value="ECO:0007669"/>
    <property type="project" value="UniProtKB-ARBA"/>
</dbReference>
<evidence type="ECO:0000256" key="3">
    <source>
        <dbReference type="ARBA" id="ARBA00022448"/>
    </source>
</evidence>
<keyword evidence="6" id="KW-0811">Translocation</keyword>
<keyword evidence="3" id="KW-0813">Transport</keyword>